<dbReference type="Gene3D" id="3.30.565.10">
    <property type="entry name" value="Histidine kinase-like ATPase, C-terminal domain"/>
    <property type="match status" value="1"/>
</dbReference>
<feature type="domain" description="DNA mismatch repair protein S5" evidence="7">
    <location>
        <begin position="228"/>
        <end position="367"/>
    </location>
</feature>
<dbReference type="CDD" id="cd16926">
    <property type="entry name" value="HATPase_MutL-MLH-PMS-like"/>
    <property type="match status" value="1"/>
</dbReference>
<dbReference type="NCBIfam" id="TIGR00585">
    <property type="entry name" value="mutl"/>
    <property type="match status" value="1"/>
</dbReference>
<comment type="caution">
    <text evidence="8">The sequence shown here is derived from an EMBL/GenBank/DDBJ whole genome shotgun (WGS) entry which is preliminary data.</text>
</comment>
<dbReference type="GO" id="GO:0016887">
    <property type="term" value="F:ATP hydrolysis activity"/>
    <property type="evidence" value="ECO:0007669"/>
    <property type="project" value="InterPro"/>
</dbReference>
<dbReference type="FunFam" id="3.30.230.10:FF:000014">
    <property type="entry name" value="DNA mismatch repair protein Mlh1"/>
    <property type="match status" value="1"/>
</dbReference>
<feature type="region of interest" description="Disordered" evidence="6">
    <location>
        <begin position="457"/>
        <end position="502"/>
    </location>
</feature>
<dbReference type="AlphaFoldDB" id="A0A4Y7SPK6"/>
<dbReference type="InterPro" id="IPR038973">
    <property type="entry name" value="MutL/Mlh/Pms-like"/>
</dbReference>
<evidence type="ECO:0000256" key="3">
    <source>
        <dbReference type="ARBA" id="ARBA00022763"/>
    </source>
</evidence>
<dbReference type="InterPro" id="IPR036890">
    <property type="entry name" value="HATPase_C_sf"/>
</dbReference>
<organism evidence="8 9">
    <name type="scientific">Coprinellus micaceus</name>
    <name type="common">Glistening ink-cap mushroom</name>
    <name type="synonym">Coprinus micaceus</name>
    <dbReference type="NCBI Taxonomy" id="71717"/>
    <lineage>
        <taxon>Eukaryota</taxon>
        <taxon>Fungi</taxon>
        <taxon>Dikarya</taxon>
        <taxon>Basidiomycota</taxon>
        <taxon>Agaricomycotina</taxon>
        <taxon>Agaricomycetes</taxon>
        <taxon>Agaricomycetidae</taxon>
        <taxon>Agaricales</taxon>
        <taxon>Agaricineae</taxon>
        <taxon>Psathyrellaceae</taxon>
        <taxon>Coprinellus</taxon>
    </lineage>
</organism>
<name>A0A4Y7SPK6_COPMI</name>
<evidence type="ECO:0000256" key="1">
    <source>
        <dbReference type="ARBA" id="ARBA00004123"/>
    </source>
</evidence>
<evidence type="ECO:0000256" key="4">
    <source>
        <dbReference type="ARBA" id="ARBA00023204"/>
    </source>
</evidence>
<feature type="compositionally biased region" description="Acidic residues" evidence="6">
    <location>
        <begin position="251"/>
        <end position="266"/>
    </location>
</feature>
<proteinExistence type="inferred from homology"/>
<dbReference type="Pfam" id="PF16413">
    <property type="entry name" value="Mlh1_C"/>
    <property type="match status" value="1"/>
</dbReference>
<dbReference type="InterPro" id="IPR002099">
    <property type="entry name" value="MutL/Mlh/PMS"/>
</dbReference>
<dbReference type="STRING" id="71717.A0A4Y7SPK6"/>
<dbReference type="InterPro" id="IPR014762">
    <property type="entry name" value="DNA_mismatch_repair_CS"/>
</dbReference>
<dbReference type="GO" id="GO:0006298">
    <property type="term" value="P:mismatch repair"/>
    <property type="evidence" value="ECO:0007669"/>
    <property type="project" value="InterPro"/>
</dbReference>
<accession>A0A4Y7SPK6</accession>
<dbReference type="InterPro" id="IPR013507">
    <property type="entry name" value="DNA_mismatch_S5_2-like"/>
</dbReference>
<keyword evidence="3" id="KW-0227">DNA damage</keyword>
<dbReference type="SMART" id="SM01340">
    <property type="entry name" value="DNA_mis_repair"/>
    <property type="match status" value="1"/>
</dbReference>
<sequence length="763" mass="84967">MTDAATSNEPRPIKRLNETLINRIAAGEIIHRPASALKELIENSLDAGSTSIKVSVKDGGLKLLQIQDNGHGIRKTDLPILAERFTTSKISSFSDLSRIATYGFRGEALASISHVARLSVTTKTKKDGHAWKATYSDGVLVPAKAGQSADPKPSAGNDGTIITIEDLFFNTPTRLSALRSASDEYARILDVMTKYAVHNSRVSFQCKKAGSGSPELTTPANSTIPQAIKLLYGHTIANELLHATPTSSGEQDPDESMDVDEEDQDMDEKGSWRSEVYFTNANYQAKKTNFLLFINHRLVESSRMKRAVEAVYTSILPKGASPFVYLSLEVDPKHVDVNVHPTKKEVHFLNEDGITAEICSAVQATLAKQATSRSFETQTLLTRHLTIPSKVAEPKRTQSSSAKGKGRAIDVDQDENRNDDDGEEEQEVDTQLPSTSKPKVYAHYKVRTNLKDRTLDSMFPVANPSQLTGTQAEQSRSKLRPSSQMVPAQLAEESTTPSDTPNVKVRQSEVFLVSIKNLRQEVENARHNQLTEIFEKHSFVGIVDLEKCLSLIQFSTNLYLVNHASVGEEFFYQLALRQFGDMSRLKLEPPPPVQALVEIAVDAEDTSSSPLSKAEIAEKITSRLISRRAMLAEYFSFDISEDGHVLSLPLLLKDYIPNLDNLPNFLMRLGPQVNWNSEAECFETFLRELAYFYAPLSLTGSFSGHEKDNDPTREKAEVSERWQIRHVVFPAMRKYFVAPKSLLDRDVVQVASLPELYKVFERC</sequence>
<dbReference type="GO" id="GO:0061982">
    <property type="term" value="P:meiosis I cell cycle process"/>
    <property type="evidence" value="ECO:0007669"/>
    <property type="project" value="UniProtKB-ARBA"/>
</dbReference>
<comment type="similarity">
    <text evidence="2">Belongs to the DNA mismatch repair MutL/HexB family.</text>
</comment>
<dbReference type="SUPFAM" id="SSF54211">
    <property type="entry name" value="Ribosomal protein S5 domain 2-like"/>
    <property type="match status" value="1"/>
</dbReference>
<dbReference type="InterPro" id="IPR020568">
    <property type="entry name" value="Ribosomal_Su5_D2-typ_SF"/>
</dbReference>
<dbReference type="InterPro" id="IPR032189">
    <property type="entry name" value="Mlh1_C"/>
</dbReference>
<protein>
    <submittedName>
        <fullName evidence="8">DNA mismatch repair protein MutL</fullName>
    </submittedName>
</protein>
<feature type="compositionally biased region" description="Acidic residues" evidence="6">
    <location>
        <begin position="417"/>
        <end position="428"/>
    </location>
</feature>
<feature type="region of interest" description="Disordered" evidence="6">
    <location>
        <begin position="386"/>
        <end position="440"/>
    </location>
</feature>
<dbReference type="Gene3D" id="3.30.230.10">
    <property type="match status" value="1"/>
</dbReference>
<evidence type="ECO:0000256" key="2">
    <source>
        <dbReference type="ARBA" id="ARBA00006082"/>
    </source>
</evidence>
<dbReference type="FunFam" id="3.30.565.10:FF:000109">
    <property type="entry name" value="Related to MLH1-DNA mismatch repair protein"/>
    <property type="match status" value="1"/>
</dbReference>
<evidence type="ECO:0000256" key="5">
    <source>
        <dbReference type="ARBA" id="ARBA00023242"/>
    </source>
</evidence>
<feature type="region of interest" description="Disordered" evidence="6">
    <location>
        <begin position="243"/>
        <end position="269"/>
    </location>
</feature>
<dbReference type="Pfam" id="PF01119">
    <property type="entry name" value="DNA_mis_repair"/>
    <property type="match status" value="1"/>
</dbReference>
<dbReference type="GO" id="GO:0005524">
    <property type="term" value="F:ATP binding"/>
    <property type="evidence" value="ECO:0007669"/>
    <property type="project" value="InterPro"/>
</dbReference>
<feature type="compositionally biased region" description="Polar residues" evidence="6">
    <location>
        <begin position="463"/>
        <end position="501"/>
    </location>
</feature>
<dbReference type="Pfam" id="PF13589">
    <property type="entry name" value="HATPase_c_3"/>
    <property type="match status" value="1"/>
</dbReference>
<gene>
    <name evidence="8" type="ORF">FA13DRAFT_1694287</name>
</gene>
<keyword evidence="5" id="KW-0539">Nucleus</keyword>
<dbReference type="Proteomes" id="UP000298030">
    <property type="component" value="Unassembled WGS sequence"/>
</dbReference>
<dbReference type="OrthoDB" id="10263226at2759"/>
<evidence type="ECO:0000259" key="7">
    <source>
        <dbReference type="SMART" id="SM01340"/>
    </source>
</evidence>
<dbReference type="EMBL" id="QPFP01000076">
    <property type="protein sequence ID" value="TEB23588.1"/>
    <property type="molecule type" value="Genomic_DNA"/>
</dbReference>
<dbReference type="InterPro" id="IPR014721">
    <property type="entry name" value="Ribsml_uS5_D2-typ_fold_subgr"/>
</dbReference>
<dbReference type="PROSITE" id="PS00058">
    <property type="entry name" value="DNA_MISMATCH_REPAIR_1"/>
    <property type="match status" value="1"/>
</dbReference>
<feature type="compositionally biased region" description="Basic and acidic residues" evidence="6">
    <location>
        <begin position="407"/>
        <end position="416"/>
    </location>
</feature>
<evidence type="ECO:0000313" key="9">
    <source>
        <dbReference type="Proteomes" id="UP000298030"/>
    </source>
</evidence>
<evidence type="ECO:0000313" key="8">
    <source>
        <dbReference type="EMBL" id="TEB23588.1"/>
    </source>
</evidence>
<dbReference type="GO" id="GO:0140664">
    <property type="term" value="F:ATP-dependent DNA damage sensor activity"/>
    <property type="evidence" value="ECO:0007669"/>
    <property type="project" value="InterPro"/>
</dbReference>
<dbReference type="GO" id="GO:0032389">
    <property type="term" value="C:MutLalpha complex"/>
    <property type="evidence" value="ECO:0007669"/>
    <property type="project" value="TreeGrafter"/>
</dbReference>
<keyword evidence="9" id="KW-1185">Reference proteome</keyword>
<dbReference type="PANTHER" id="PTHR10073">
    <property type="entry name" value="DNA MISMATCH REPAIR PROTEIN MLH, PMS, MUTL"/>
    <property type="match status" value="1"/>
</dbReference>
<dbReference type="PANTHER" id="PTHR10073:SF12">
    <property type="entry name" value="DNA MISMATCH REPAIR PROTEIN MLH1"/>
    <property type="match status" value="1"/>
</dbReference>
<comment type="subcellular location">
    <subcellularLocation>
        <location evidence="1">Nucleus</location>
    </subcellularLocation>
</comment>
<evidence type="ECO:0000256" key="6">
    <source>
        <dbReference type="SAM" id="MobiDB-lite"/>
    </source>
</evidence>
<keyword evidence="4" id="KW-0234">DNA repair</keyword>
<dbReference type="SUPFAM" id="SSF55874">
    <property type="entry name" value="ATPase domain of HSP90 chaperone/DNA topoisomerase II/histidine kinase"/>
    <property type="match status" value="1"/>
</dbReference>
<reference evidence="8 9" key="1">
    <citation type="journal article" date="2019" name="Nat. Ecol. Evol.">
        <title>Megaphylogeny resolves global patterns of mushroom evolution.</title>
        <authorList>
            <person name="Varga T."/>
            <person name="Krizsan K."/>
            <person name="Foldi C."/>
            <person name="Dima B."/>
            <person name="Sanchez-Garcia M."/>
            <person name="Sanchez-Ramirez S."/>
            <person name="Szollosi G.J."/>
            <person name="Szarkandi J.G."/>
            <person name="Papp V."/>
            <person name="Albert L."/>
            <person name="Andreopoulos W."/>
            <person name="Angelini C."/>
            <person name="Antonin V."/>
            <person name="Barry K.W."/>
            <person name="Bougher N.L."/>
            <person name="Buchanan P."/>
            <person name="Buyck B."/>
            <person name="Bense V."/>
            <person name="Catcheside P."/>
            <person name="Chovatia M."/>
            <person name="Cooper J."/>
            <person name="Damon W."/>
            <person name="Desjardin D."/>
            <person name="Finy P."/>
            <person name="Geml J."/>
            <person name="Haridas S."/>
            <person name="Hughes K."/>
            <person name="Justo A."/>
            <person name="Karasinski D."/>
            <person name="Kautmanova I."/>
            <person name="Kiss B."/>
            <person name="Kocsube S."/>
            <person name="Kotiranta H."/>
            <person name="LaButti K.M."/>
            <person name="Lechner B.E."/>
            <person name="Liimatainen K."/>
            <person name="Lipzen A."/>
            <person name="Lukacs Z."/>
            <person name="Mihaltcheva S."/>
            <person name="Morgado L.N."/>
            <person name="Niskanen T."/>
            <person name="Noordeloos M.E."/>
            <person name="Ohm R.A."/>
            <person name="Ortiz-Santana B."/>
            <person name="Ovrebo C."/>
            <person name="Racz N."/>
            <person name="Riley R."/>
            <person name="Savchenko A."/>
            <person name="Shiryaev A."/>
            <person name="Soop K."/>
            <person name="Spirin V."/>
            <person name="Szebenyi C."/>
            <person name="Tomsovsky M."/>
            <person name="Tulloss R.E."/>
            <person name="Uehling J."/>
            <person name="Grigoriev I.V."/>
            <person name="Vagvolgyi C."/>
            <person name="Papp T."/>
            <person name="Martin F.M."/>
            <person name="Miettinen O."/>
            <person name="Hibbett D.S."/>
            <person name="Nagy L.G."/>
        </authorList>
    </citation>
    <scope>NUCLEOTIDE SEQUENCE [LARGE SCALE GENOMIC DNA]</scope>
    <source>
        <strain evidence="8 9">FP101781</strain>
    </source>
</reference>
<dbReference type="GO" id="GO:0030983">
    <property type="term" value="F:mismatched DNA binding"/>
    <property type="evidence" value="ECO:0007669"/>
    <property type="project" value="InterPro"/>
</dbReference>